<sequence>MLEYGLLSQKQQELDSITSSLRNIWNDKQYEYFCNHLILPIKNCLQQHEVFISSKISSMEQIESQIESVASKY</sequence>
<proteinExistence type="predicted"/>
<dbReference type="Proteomes" id="UP000070319">
    <property type="component" value="Unassembled WGS sequence"/>
</dbReference>
<dbReference type="AlphaFoldDB" id="A0A139LUD2"/>
<evidence type="ECO:0000313" key="2">
    <source>
        <dbReference type="Proteomes" id="UP000070319"/>
    </source>
</evidence>
<gene>
    <name evidence="1" type="ORF">HMPREF2531_00374</name>
</gene>
<organism evidence="1">
    <name type="scientific">Bacteroides intestinalis</name>
    <dbReference type="NCBI Taxonomy" id="329854"/>
    <lineage>
        <taxon>Bacteria</taxon>
        <taxon>Pseudomonadati</taxon>
        <taxon>Bacteroidota</taxon>
        <taxon>Bacteroidia</taxon>
        <taxon>Bacteroidales</taxon>
        <taxon>Bacteroidaceae</taxon>
        <taxon>Bacteroides</taxon>
    </lineage>
</organism>
<name>A0A139LUD2_9BACE</name>
<comment type="caution">
    <text evidence="1">The sequence shown here is derived from an EMBL/GenBank/DDBJ whole genome shotgun (WGS) entry which is preliminary data.</text>
</comment>
<dbReference type="PATRIC" id="fig|329854.7.peg.379"/>
<dbReference type="EMBL" id="LTDF01000033">
    <property type="protein sequence ID" value="KXT55036.1"/>
    <property type="molecule type" value="Genomic_DNA"/>
</dbReference>
<evidence type="ECO:0000313" key="1">
    <source>
        <dbReference type="EMBL" id="KXT55036.1"/>
    </source>
</evidence>
<accession>A0A139LUD2</accession>
<reference evidence="1 2" key="1">
    <citation type="submission" date="2016-02" db="EMBL/GenBank/DDBJ databases">
        <authorList>
            <person name="Wen L."/>
            <person name="He K."/>
            <person name="Yang H."/>
        </authorList>
    </citation>
    <scope>NUCLEOTIDE SEQUENCE [LARGE SCALE GENOMIC DNA]</scope>
    <source>
        <strain evidence="1 2">KLE1704</strain>
    </source>
</reference>
<protein>
    <submittedName>
        <fullName evidence="1">Uncharacterized protein</fullName>
    </submittedName>
</protein>